<dbReference type="EMBL" id="WOCA01000011">
    <property type="protein sequence ID" value="MUK89415.1"/>
    <property type="molecule type" value="Genomic_DNA"/>
</dbReference>
<dbReference type="PANTHER" id="PTHR42711">
    <property type="entry name" value="ABC TRANSPORTER ATP-BINDING PROTEIN"/>
    <property type="match status" value="1"/>
</dbReference>
<dbReference type="RefSeq" id="WP_343042321.1">
    <property type="nucleotide sequence ID" value="NZ_WOCA01000011.1"/>
</dbReference>
<dbReference type="PROSITE" id="PS00211">
    <property type="entry name" value="ABC_TRANSPORTER_1"/>
    <property type="match status" value="1"/>
</dbReference>
<keyword evidence="5 9" id="KW-0067">ATP-binding</keyword>
<protein>
    <submittedName>
        <fullName evidence="9">ATP-binding cassette domain-containing protein</fullName>
    </submittedName>
</protein>
<feature type="domain" description="ABC transporter" evidence="8">
    <location>
        <begin position="5"/>
        <end position="232"/>
    </location>
</feature>
<dbReference type="InterPro" id="IPR027417">
    <property type="entry name" value="P-loop_NTPase"/>
</dbReference>
<keyword evidence="2" id="KW-0813">Transport</keyword>
<sequence>MENVIEVNSLAKIFGNQTALENVSFNVKKGETLGFLGPSGSGKTTTIKILTGQLRPTSGEAHVFGLSTSSLKNKDFRKRIGVLTDNSGLYNRLSIYDNLKLYCDLYNVPTAKIDEVLRLVNLTDDQKKVVSKLSKGMLQRVLLARTLLHDPELLFLDEPTSALDPANSKHIHEGLRRLNDQGTTIFLTTHDMSEAETLCDRVAFLHKGKVQLLDEPKKLRRQYSDSTITVELKDGREIVLPGGSEGADTIYNYLSTDQVVSVHSNEPTLGDIFVDITGRELV</sequence>
<keyword evidence="7" id="KW-0472">Membrane</keyword>
<evidence type="ECO:0000259" key="8">
    <source>
        <dbReference type="PROSITE" id="PS50893"/>
    </source>
</evidence>
<dbReference type="PROSITE" id="PS50893">
    <property type="entry name" value="ABC_TRANSPORTER_2"/>
    <property type="match status" value="1"/>
</dbReference>
<dbReference type="SUPFAM" id="SSF52540">
    <property type="entry name" value="P-loop containing nucleoside triphosphate hydrolases"/>
    <property type="match status" value="1"/>
</dbReference>
<comment type="caution">
    <text evidence="9">The sequence shown here is derived from an EMBL/GenBank/DDBJ whole genome shotgun (WGS) entry which is preliminary data.</text>
</comment>
<dbReference type="FunFam" id="3.40.50.300:FF:000589">
    <property type="entry name" value="ABC transporter, ATP-binding subunit"/>
    <property type="match status" value="1"/>
</dbReference>
<dbReference type="Gene3D" id="3.40.50.300">
    <property type="entry name" value="P-loop containing nucleotide triphosphate hydrolases"/>
    <property type="match status" value="1"/>
</dbReference>
<evidence type="ECO:0000313" key="9">
    <source>
        <dbReference type="EMBL" id="MUK89415.1"/>
    </source>
</evidence>
<dbReference type="CDD" id="cd03230">
    <property type="entry name" value="ABC_DR_subfamily_A"/>
    <property type="match status" value="1"/>
</dbReference>
<keyword evidence="4" id="KW-0547">Nucleotide-binding</keyword>
<organism evidence="9 10">
    <name type="scientific">Ornithinibacillus caprae</name>
    <dbReference type="NCBI Taxonomy" id="2678566"/>
    <lineage>
        <taxon>Bacteria</taxon>
        <taxon>Bacillati</taxon>
        <taxon>Bacillota</taxon>
        <taxon>Bacilli</taxon>
        <taxon>Bacillales</taxon>
        <taxon>Bacillaceae</taxon>
        <taxon>Ornithinibacillus</taxon>
    </lineage>
</organism>
<evidence type="ECO:0000256" key="5">
    <source>
        <dbReference type="ARBA" id="ARBA00022840"/>
    </source>
</evidence>
<comment type="subcellular location">
    <subcellularLocation>
        <location evidence="1">Cell membrane</location>
    </subcellularLocation>
</comment>
<evidence type="ECO:0000256" key="4">
    <source>
        <dbReference type="ARBA" id="ARBA00022741"/>
    </source>
</evidence>
<evidence type="ECO:0000313" key="10">
    <source>
        <dbReference type="Proteomes" id="UP000469125"/>
    </source>
</evidence>
<keyword evidence="3" id="KW-1003">Cell membrane</keyword>
<dbReference type="PANTHER" id="PTHR42711:SF13">
    <property type="entry name" value="ABC TRANSPORTER, ATP-BINDING PROTEIN"/>
    <property type="match status" value="1"/>
</dbReference>
<evidence type="ECO:0000256" key="7">
    <source>
        <dbReference type="ARBA" id="ARBA00023136"/>
    </source>
</evidence>
<dbReference type="AlphaFoldDB" id="A0A6N8FIW9"/>
<reference evidence="9 10" key="1">
    <citation type="submission" date="2019-11" db="EMBL/GenBank/DDBJ databases">
        <authorList>
            <person name="Li X."/>
        </authorList>
    </citation>
    <scope>NUCLEOTIDE SEQUENCE [LARGE SCALE GENOMIC DNA]</scope>
    <source>
        <strain evidence="9 10">L9</strain>
    </source>
</reference>
<dbReference type="GO" id="GO:0016887">
    <property type="term" value="F:ATP hydrolysis activity"/>
    <property type="evidence" value="ECO:0007669"/>
    <property type="project" value="InterPro"/>
</dbReference>
<dbReference type="InterPro" id="IPR003439">
    <property type="entry name" value="ABC_transporter-like_ATP-bd"/>
</dbReference>
<dbReference type="InterPro" id="IPR050763">
    <property type="entry name" value="ABC_transporter_ATP-binding"/>
</dbReference>
<proteinExistence type="predicted"/>
<keyword evidence="6" id="KW-1278">Translocase</keyword>
<dbReference type="InterPro" id="IPR003593">
    <property type="entry name" value="AAA+_ATPase"/>
</dbReference>
<dbReference type="SMART" id="SM00382">
    <property type="entry name" value="AAA"/>
    <property type="match status" value="1"/>
</dbReference>
<dbReference type="GO" id="GO:0005524">
    <property type="term" value="F:ATP binding"/>
    <property type="evidence" value="ECO:0007669"/>
    <property type="project" value="UniProtKB-KW"/>
</dbReference>
<dbReference type="GO" id="GO:0005886">
    <property type="term" value="C:plasma membrane"/>
    <property type="evidence" value="ECO:0007669"/>
    <property type="project" value="UniProtKB-SubCell"/>
</dbReference>
<evidence type="ECO:0000256" key="2">
    <source>
        <dbReference type="ARBA" id="ARBA00022448"/>
    </source>
</evidence>
<name>A0A6N8FIW9_9BACI</name>
<evidence type="ECO:0000256" key="6">
    <source>
        <dbReference type="ARBA" id="ARBA00022967"/>
    </source>
</evidence>
<accession>A0A6N8FIW9</accession>
<dbReference type="InterPro" id="IPR017871">
    <property type="entry name" value="ABC_transporter-like_CS"/>
</dbReference>
<evidence type="ECO:0000256" key="3">
    <source>
        <dbReference type="ARBA" id="ARBA00022475"/>
    </source>
</evidence>
<gene>
    <name evidence="9" type="ORF">GMD78_13690</name>
</gene>
<dbReference type="Proteomes" id="UP000469125">
    <property type="component" value="Unassembled WGS sequence"/>
</dbReference>
<keyword evidence="10" id="KW-1185">Reference proteome</keyword>
<evidence type="ECO:0000256" key="1">
    <source>
        <dbReference type="ARBA" id="ARBA00004236"/>
    </source>
</evidence>
<dbReference type="Pfam" id="PF00005">
    <property type="entry name" value="ABC_tran"/>
    <property type="match status" value="1"/>
</dbReference>